<protein>
    <submittedName>
        <fullName evidence="2 3">Uncharacterized protein</fullName>
    </submittedName>
</protein>
<evidence type="ECO:0000313" key="4">
    <source>
        <dbReference type="Proteomes" id="UP000002051"/>
    </source>
</evidence>
<dbReference type="eggNOG" id="ENOG502T0CF">
    <property type="taxonomic scope" value="Eukaryota"/>
</dbReference>
<dbReference type="EMBL" id="KL402755">
    <property type="protein sequence ID" value="KEH17216.1"/>
    <property type="molecule type" value="Genomic_DNA"/>
</dbReference>
<sequence>MAATEDNVAEDVTAVESNSETNEDHLEQQDAIVFDDMKYLEGSMIRTVYGLRSKEITLTGKKETKQAEEMKKGKFEDRQEHFVYH</sequence>
<dbReference type="HOGENOM" id="CLU_2516125_0_0_1"/>
<proteinExistence type="predicted"/>
<feature type="region of interest" description="Disordered" evidence="1">
    <location>
        <begin position="62"/>
        <end position="85"/>
    </location>
</feature>
<keyword evidence="4" id="KW-1185">Reference proteome</keyword>
<dbReference type="PaxDb" id="3880-AES82848"/>
<name>A0A072TJ13_MEDTR</name>
<evidence type="ECO:0000313" key="2">
    <source>
        <dbReference type="EMBL" id="KEH17216.1"/>
    </source>
</evidence>
<gene>
    <name evidence="2" type="ORF">MTR_0030s0040</name>
</gene>
<reference evidence="2 4" key="1">
    <citation type="journal article" date="2011" name="Nature">
        <title>The Medicago genome provides insight into the evolution of rhizobial symbioses.</title>
        <authorList>
            <person name="Young N.D."/>
            <person name="Debelle F."/>
            <person name="Oldroyd G.E."/>
            <person name="Geurts R."/>
            <person name="Cannon S.B."/>
            <person name="Udvardi M.K."/>
            <person name="Benedito V.A."/>
            <person name="Mayer K.F."/>
            <person name="Gouzy J."/>
            <person name="Schoof H."/>
            <person name="Van de Peer Y."/>
            <person name="Proost S."/>
            <person name="Cook D.R."/>
            <person name="Meyers B.C."/>
            <person name="Spannagl M."/>
            <person name="Cheung F."/>
            <person name="De Mita S."/>
            <person name="Krishnakumar V."/>
            <person name="Gundlach H."/>
            <person name="Zhou S."/>
            <person name="Mudge J."/>
            <person name="Bharti A.K."/>
            <person name="Murray J.D."/>
            <person name="Naoumkina M.A."/>
            <person name="Rosen B."/>
            <person name="Silverstein K.A."/>
            <person name="Tang H."/>
            <person name="Rombauts S."/>
            <person name="Zhao P.X."/>
            <person name="Zhou P."/>
            <person name="Barbe V."/>
            <person name="Bardou P."/>
            <person name="Bechner M."/>
            <person name="Bellec A."/>
            <person name="Berger A."/>
            <person name="Berges H."/>
            <person name="Bidwell S."/>
            <person name="Bisseling T."/>
            <person name="Choisne N."/>
            <person name="Couloux A."/>
            <person name="Denny R."/>
            <person name="Deshpande S."/>
            <person name="Dai X."/>
            <person name="Doyle J.J."/>
            <person name="Dudez A.M."/>
            <person name="Farmer A.D."/>
            <person name="Fouteau S."/>
            <person name="Franken C."/>
            <person name="Gibelin C."/>
            <person name="Gish J."/>
            <person name="Goldstein S."/>
            <person name="Gonzalez A.J."/>
            <person name="Green P.J."/>
            <person name="Hallab A."/>
            <person name="Hartog M."/>
            <person name="Hua A."/>
            <person name="Humphray S.J."/>
            <person name="Jeong D.H."/>
            <person name="Jing Y."/>
            <person name="Jocker A."/>
            <person name="Kenton S.M."/>
            <person name="Kim D.J."/>
            <person name="Klee K."/>
            <person name="Lai H."/>
            <person name="Lang C."/>
            <person name="Lin S."/>
            <person name="Macmil S.L."/>
            <person name="Magdelenat G."/>
            <person name="Matthews L."/>
            <person name="McCorrison J."/>
            <person name="Monaghan E.L."/>
            <person name="Mun J.H."/>
            <person name="Najar F.Z."/>
            <person name="Nicholson C."/>
            <person name="Noirot C."/>
            <person name="O'Bleness M."/>
            <person name="Paule C.R."/>
            <person name="Poulain J."/>
            <person name="Prion F."/>
            <person name="Qin B."/>
            <person name="Qu C."/>
            <person name="Retzel E.F."/>
            <person name="Riddle C."/>
            <person name="Sallet E."/>
            <person name="Samain S."/>
            <person name="Samson N."/>
            <person name="Sanders I."/>
            <person name="Saurat O."/>
            <person name="Scarpelli C."/>
            <person name="Schiex T."/>
            <person name="Segurens B."/>
            <person name="Severin A.J."/>
            <person name="Sherrier D.J."/>
            <person name="Shi R."/>
            <person name="Sims S."/>
            <person name="Singer S.R."/>
            <person name="Sinharoy S."/>
            <person name="Sterck L."/>
            <person name="Viollet A."/>
            <person name="Wang B.B."/>
            <person name="Wang K."/>
            <person name="Wang M."/>
            <person name="Wang X."/>
            <person name="Warfsmann J."/>
            <person name="Weissenbach J."/>
            <person name="White D.D."/>
            <person name="White J.D."/>
            <person name="Wiley G.B."/>
            <person name="Wincker P."/>
            <person name="Xing Y."/>
            <person name="Yang L."/>
            <person name="Yao Z."/>
            <person name="Ying F."/>
            <person name="Zhai J."/>
            <person name="Zhou L."/>
            <person name="Zuber A."/>
            <person name="Denarie J."/>
            <person name="Dixon R.A."/>
            <person name="May G.D."/>
            <person name="Schwartz D.C."/>
            <person name="Rogers J."/>
            <person name="Quetier F."/>
            <person name="Town C.D."/>
            <person name="Roe B.A."/>
        </authorList>
    </citation>
    <scope>NUCLEOTIDE SEQUENCE [LARGE SCALE GENOMIC DNA]</scope>
    <source>
        <strain evidence="2">A17</strain>
        <strain evidence="3 4">cv. Jemalong A17</strain>
    </source>
</reference>
<dbReference type="AlphaFoldDB" id="A0A072TJ13"/>
<evidence type="ECO:0000313" key="3">
    <source>
        <dbReference type="EnsemblPlants" id="KEH17216"/>
    </source>
</evidence>
<dbReference type="EnsemblPlants" id="KEH17216">
    <property type="protein sequence ID" value="KEH17216"/>
    <property type="gene ID" value="MTR_0030s0040"/>
</dbReference>
<evidence type="ECO:0000256" key="1">
    <source>
        <dbReference type="SAM" id="MobiDB-lite"/>
    </source>
</evidence>
<dbReference type="Proteomes" id="UP000002051">
    <property type="component" value="Unassembled WGS sequence"/>
</dbReference>
<reference evidence="2 4" key="2">
    <citation type="journal article" date="2014" name="BMC Genomics">
        <title>An improved genome release (version Mt4.0) for the model legume Medicago truncatula.</title>
        <authorList>
            <person name="Tang H."/>
            <person name="Krishnakumar V."/>
            <person name="Bidwell S."/>
            <person name="Rosen B."/>
            <person name="Chan A."/>
            <person name="Zhou S."/>
            <person name="Gentzbittel L."/>
            <person name="Childs K.L."/>
            <person name="Yandell M."/>
            <person name="Gundlach H."/>
            <person name="Mayer K.F."/>
            <person name="Schwartz D.C."/>
            <person name="Town C.D."/>
        </authorList>
    </citation>
    <scope>GENOME REANNOTATION</scope>
    <source>
        <strain evidence="2">A17</strain>
        <strain evidence="3 4">cv. Jemalong A17</strain>
    </source>
</reference>
<reference evidence="3" key="3">
    <citation type="submission" date="2015-06" db="UniProtKB">
        <authorList>
            <consortium name="EnsemblPlants"/>
        </authorList>
    </citation>
    <scope>IDENTIFICATION</scope>
    <source>
        <strain evidence="3">cv. Jemalong A17</strain>
    </source>
</reference>
<organism evidence="2 4">
    <name type="scientific">Medicago truncatula</name>
    <name type="common">Barrel medic</name>
    <name type="synonym">Medicago tribuloides</name>
    <dbReference type="NCBI Taxonomy" id="3880"/>
    <lineage>
        <taxon>Eukaryota</taxon>
        <taxon>Viridiplantae</taxon>
        <taxon>Streptophyta</taxon>
        <taxon>Embryophyta</taxon>
        <taxon>Tracheophyta</taxon>
        <taxon>Spermatophyta</taxon>
        <taxon>Magnoliopsida</taxon>
        <taxon>eudicotyledons</taxon>
        <taxon>Gunneridae</taxon>
        <taxon>Pentapetalae</taxon>
        <taxon>rosids</taxon>
        <taxon>fabids</taxon>
        <taxon>Fabales</taxon>
        <taxon>Fabaceae</taxon>
        <taxon>Papilionoideae</taxon>
        <taxon>50 kb inversion clade</taxon>
        <taxon>NPAAA clade</taxon>
        <taxon>Hologalegina</taxon>
        <taxon>IRL clade</taxon>
        <taxon>Trifolieae</taxon>
        <taxon>Medicago</taxon>
    </lineage>
</organism>
<feature type="region of interest" description="Disordered" evidence="1">
    <location>
        <begin position="1"/>
        <end position="28"/>
    </location>
</feature>
<accession>A0A072TJ13</accession>